<dbReference type="PANTHER" id="PTHR23232:SF152">
    <property type="entry name" value="ZINC FINGER PROTEIN 182"/>
    <property type="match status" value="1"/>
</dbReference>
<feature type="domain" description="KRAB" evidence="1">
    <location>
        <begin position="17"/>
        <end position="88"/>
    </location>
</feature>
<dbReference type="InterPro" id="IPR050169">
    <property type="entry name" value="Krueppel_C2H2_ZnF"/>
</dbReference>
<dbReference type="PANTHER" id="PTHR23232">
    <property type="entry name" value="KRAB DOMAIN C2H2 ZINC FINGER"/>
    <property type="match status" value="1"/>
</dbReference>
<dbReference type="Gene3D" id="6.10.140.140">
    <property type="match status" value="1"/>
</dbReference>
<dbReference type="SMART" id="SM00349">
    <property type="entry name" value="KRAB"/>
    <property type="match status" value="1"/>
</dbReference>
<dbReference type="InterPro" id="IPR036051">
    <property type="entry name" value="KRAB_dom_sf"/>
</dbReference>
<proteinExistence type="predicted"/>
<name>A0AAV7QMQ1_PLEWA</name>
<gene>
    <name evidence="2" type="ORF">NDU88_006125</name>
</gene>
<dbReference type="GO" id="GO:0006355">
    <property type="term" value="P:regulation of DNA-templated transcription"/>
    <property type="evidence" value="ECO:0007669"/>
    <property type="project" value="InterPro"/>
</dbReference>
<dbReference type="Proteomes" id="UP001066276">
    <property type="component" value="Chromosome 6"/>
</dbReference>
<accession>A0AAV7QMQ1</accession>
<dbReference type="SUPFAM" id="SSF109640">
    <property type="entry name" value="KRAB domain (Kruppel-associated box)"/>
    <property type="match status" value="1"/>
</dbReference>
<protein>
    <recommendedName>
        <fullName evidence="1">KRAB domain-containing protein</fullName>
    </recommendedName>
</protein>
<reference evidence="2" key="1">
    <citation type="journal article" date="2022" name="bioRxiv">
        <title>Sequencing and chromosome-scale assembly of the giantPleurodeles waltlgenome.</title>
        <authorList>
            <person name="Brown T."/>
            <person name="Elewa A."/>
            <person name="Iarovenko S."/>
            <person name="Subramanian E."/>
            <person name="Araus A.J."/>
            <person name="Petzold A."/>
            <person name="Susuki M."/>
            <person name="Suzuki K.-i.T."/>
            <person name="Hayashi T."/>
            <person name="Toyoda A."/>
            <person name="Oliveira C."/>
            <person name="Osipova E."/>
            <person name="Leigh N.D."/>
            <person name="Simon A."/>
            <person name="Yun M.H."/>
        </authorList>
    </citation>
    <scope>NUCLEOTIDE SEQUENCE</scope>
    <source>
        <strain evidence="2">20211129_DDA</strain>
        <tissue evidence="2">Liver</tissue>
    </source>
</reference>
<dbReference type="AlphaFoldDB" id="A0AAV7QMQ1"/>
<keyword evidence="3" id="KW-1185">Reference proteome</keyword>
<dbReference type="CDD" id="cd07765">
    <property type="entry name" value="KRAB_A-box"/>
    <property type="match status" value="1"/>
</dbReference>
<comment type="caution">
    <text evidence="2">The sequence shown here is derived from an EMBL/GenBank/DDBJ whole genome shotgun (WGS) entry which is preliminary data.</text>
</comment>
<evidence type="ECO:0000259" key="1">
    <source>
        <dbReference type="PROSITE" id="PS50805"/>
    </source>
</evidence>
<evidence type="ECO:0000313" key="2">
    <source>
        <dbReference type="EMBL" id="KAJ1139758.1"/>
    </source>
</evidence>
<dbReference type="EMBL" id="JANPWB010000010">
    <property type="protein sequence ID" value="KAJ1139758.1"/>
    <property type="molecule type" value="Genomic_DNA"/>
</dbReference>
<evidence type="ECO:0000313" key="3">
    <source>
        <dbReference type="Proteomes" id="UP001066276"/>
    </source>
</evidence>
<dbReference type="InterPro" id="IPR001909">
    <property type="entry name" value="KRAB"/>
</dbReference>
<dbReference type="PROSITE" id="PS50805">
    <property type="entry name" value="KRAB"/>
    <property type="match status" value="1"/>
</dbReference>
<organism evidence="2 3">
    <name type="scientific">Pleurodeles waltl</name>
    <name type="common">Iberian ribbed newt</name>
    <dbReference type="NCBI Taxonomy" id="8319"/>
    <lineage>
        <taxon>Eukaryota</taxon>
        <taxon>Metazoa</taxon>
        <taxon>Chordata</taxon>
        <taxon>Craniata</taxon>
        <taxon>Vertebrata</taxon>
        <taxon>Euteleostomi</taxon>
        <taxon>Amphibia</taxon>
        <taxon>Batrachia</taxon>
        <taxon>Caudata</taxon>
        <taxon>Salamandroidea</taxon>
        <taxon>Salamandridae</taxon>
        <taxon>Pleurodelinae</taxon>
        <taxon>Pleurodeles</taxon>
    </lineage>
</organism>
<sequence length="369" mass="41527">MKTRKEMSQKHAAEVPRTFWDVAARFSEEEWTLLHHWQKELYNNVMNEINQALRSLGPLIAISVFSLRPKEKDDLCLKECQVLEQENAVNISPSDVNTDTDVLLMKQKNLVDTCNKDREIVDGPSTAIHVVDSGNILKMEEELESGLMHVEAVEVEESNIRQSLGQSHRAPVVSFAIKKEVEVFPVNRMDSERRGSITSKTGLAVVSPGPEVTTPGPDVAVPVVSIIIKEEQETDLISIQDYHRRESFYSPAGNGGTKRRACGLLKCNDKSPLTYSMAKKFKANMVHNIHERTTEMSVKRNNVRCVINEDTDNAENNDYVLVVKETKIPTNKVVMDPDIDVTIEGVVIKLLVDTVALITIVSQEKFKEF</sequence>
<dbReference type="Pfam" id="PF01352">
    <property type="entry name" value="KRAB"/>
    <property type="match status" value="1"/>
</dbReference>